<feature type="region of interest" description="Disordered" evidence="2">
    <location>
        <begin position="85"/>
        <end position="130"/>
    </location>
</feature>
<dbReference type="GO" id="GO:0005737">
    <property type="term" value="C:cytoplasm"/>
    <property type="evidence" value="ECO:0007669"/>
    <property type="project" value="TreeGrafter"/>
</dbReference>
<accession>A0A8J3VS90</accession>
<feature type="domain" description="FAD dependent oxidoreductase" evidence="3">
    <location>
        <begin position="13"/>
        <end position="84"/>
    </location>
</feature>
<dbReference type="SUPFAM" id="SSF54373">
    <property type="entry name" value="FAD-linked reductases, C-terminal domain"/>
    <property type="match status" value="1"/>
</dbReference>
<dbReference type="SUPFAM" id="SSF51905">
    <property type="entry name" value="FAD/NAD(P)-binding domain"/>
    <property type="match status" value="1"/>
</dbReference>
<dbReference type="Gene3D" id="3.30.9.10">
    <property type="entry name" value="D-Amino Acid Oxidase, subunit A, domain 2"/>
    <property type="match status" value="1"/>
</dbReference>
<dbReference type="PANTHER" id="PTHR13847:SF287">
    <property type="entry name" value="FAD-DEPENDENT OXIDOREDUCTASE DOMAIN-CONTAINING PROTEIN 1"/>
    <property type="match status" value="1"/>
</dbReference>
<dbReference type="AlphaFoldDB" id="A0A8J3VS90"/>
<organism evidence="4 5">
    <name type="scientific">Rugosimonospora africana</name>
    <dbReference type="NCBI Taxonomy" id="556532"/>
    <lineage>
        <taxon>Bacteria</taxon>
        <taxon>Bacillati</taxon>
        <taxon>Actinomycetota</taxon>
        <taxon>Actinomycetes</taxon>
        <taxon>Micromonosporales</taxon>
        <taxon>Micromonosporaceae</taxon>
        <taxon>Rugosimonospora</taxon>
    </lineage>
</organism>
<dbReference type="Proteomes" id="UP000642748">
    <property type="component" value="Unassembled WGS sequence"/>
</dbReference>
<comment type="caution">
    <text evidence="4">The sequence shown here is derived from an EMBL/GenBank/DDBJ whole genome shotgun (WGS) entry which is preliminary data.</text>
</comment>
<dbReference type="Gene3D" id="3.50.50.60">
    <property type="entry name" value="FAD/NAD(P)-binding domain"/>
    <property type="match status" value="2"/>
</dbReference>
<dbReference type="PANTHER" id="PTHR13847">
    <property type="entry name" value="SARCOSINE DEHYDROGENASE-RELATED"/>
    <property type="match status" value="1"/>
</dbReference>
<dbReference type="InterPro" id="IPR006076">
    <property type="entry name" value="FAD-dep_OxRdtase"/>
</dbReference>
<evidence type="ECO:0000256" key="2">
    <source>
        <dbReference type="SAM" id="MobiDB-lite"/>
    </source>
</evidence>
<dbReference type="PROSITE" id="PS51257">
    <property type="entry name" value="PROKAR_LIPOPROTEIN"/>
    <property type="match status" value="1"/>
</dbReference>
<keyword evidence="1" id="KW-0560">Oxidoreductase</keyword>
<evidence type="ECO:0000313" key="5">
    <source>
        <dbReference type="Proteomes" id="UP000642748"/>
    </source>
</evidence>
<dbReference type="EMBL" id="BONZ01000040">
    <property type="protein sequence ID" value="GIH16213.1"/>
    <property type="molecule type" value="Genomic_DNA"/>
</dbReference>
<dbReference type="GO" id="GO:0016491">
    <property type="term" value="F:oxidoreductase activity"/>
    <property type="evidence" value="ECO:0007669"/>
    <property type="project" value="UniProtKB-KW"/>
</dbReference>
<evidence type="ECO:0000256" key="1">
    <source>
        <dbReference type="ARBA" id="ARBA00023002"/>
    </source>
</evidence>
<name>A0A8J3VS90_9ACTN</name>
<feature type="domain" description="FAD dependent oxidoreductase" evidence="3">
    <location>
        <begin position="137"/>
        <end position="420"/>
    </location>
</feature>
<dbReference type="InterPro" id="IPR036188">
    <property type="entry name" value="FAD/NAD-bd_sf"/>
</dbReference>
<keyword evidence="5" id="KW-1185">Reference proteome</keyword>
<dbReference type="Pfam" id="PF01266">
    <property type="entry name" value="DAO"/>
    <property type="match status" value="2"/>
</dbReference>
<sequence length="454" mass="45322">MRLIGDELPATADVVVVGAGIVGAACARALAHAGRSVCVVDRDGPAAGTSSSGEGNLLVSDKLPGPELDLALHSLRLWAQFAAGAGSGSGSGVSVDSGSGVPASRSGPDAPASRSRSDTPAGRGSSVPGGPGFELGAALGSGFEFEAKGGLVVADSAASLAGLEAVVAGQRAAGVEVVMLSAEQLADAEPLLAPDLIGGALYPQDSQLQPMLAVRALLADAVRAGARVVGGAEVVAAERGRDGVFRVRTGRGVISAPAVVVAAGVWSRVVARMLGGHAPVVPRRGHVVVTEALPPLIRYKVYEAGYVSDVGSDDGRLLCSAVVEGTPSGPVLLGASRELVGFDRRMNPAAVAGICRGAARLFPFLSEVRAIRAYLGLRPASPDHLPMIGPDADVEGLWHATGHEGAGVGLAPGTADLLCALMTGGAPPVDPEPFAPSRPTLRAAAHVEGVDADA</sequence>
<proteinExistence type="predicted"/>
<protein>
    <recommendedName>
        <fullName evidence="3">FAD dependent oxidoreductase domain-containing protein</fullName>
    </recommendedName>
</protein>
<dbReference type="RefSeq" id="WP_203919807.1">
    <property type="nucleotide sequence ID" value="NZ_BONZ01000040.1"/>
</dbReference>
<feature type="compositionally biased region" description="Low complexity" evidence="2">
    <location>
        <begin position="92"/>
        <end position="104"/>
    </location>
</feature>
<gene>
    <name evidence="4" type="ORF">Raf01_43850</name>
</gene>
<evidence type="ECO:0000313" key="4">
    <source>
        <dbReference type="EMBL" id="GIH16213.1"/>
    </source>
</evidence>
<reference evidence="4" key="1">
    <citation type="submission" date="2021-01" db="EMBL/GenBank/DDBJ databases">
        <title>Whole genome shotgun sequence of Rugosimonospora africana NBRC 104875.</title>
        <authorList>
            <person name="Komaki H."/>
            <person name="Tamura T."/>
        </authorList>
    </citation>
    <scope>NUCLEOTIDE SEQUENCE</scope>
    <source>
        <strain evidence="4">NBRC 104875</strain>
    </source>
</reference>
<evidence type="ECO:0000259" key="3">
    <source>
        <dbReference type="Pfam" id="PF01266"/>
    </source>
</evidence>